<dbReference type="AlphaFoldDB" id="A0AAW7IPQ2"/>
<organism evidence="1 2">
    <name type="scientific">Peribacillus simplex</name>
    <dbReference type="NCBI Taxonomy" id="1478"/>
    <lineage>
        <taxon>Bacteria</taxon>
        <taxon>Bacillati</taxon>
        <taxon>Bacillota</taxon>
        <taxon>Bacilli</taxon>
        <taxon>Bacillales</taxon>
        <taxon>Bacillaceae</taxon>
        <taxon>Peribacillus</taxon>
    </lineage>
</organism>
<evidence type="ECO:0000313" key="1">
    <source>
        <dbReference type="EMBL" id="MDM5455394.1"/>
    </source>
</evidence>
<dbReference type="EMBL" id="JAUCEY010000008">
    <property type="protein sequence ID" value="MDM5455394.1"/>
    <property type="molecule type" value="Genomic_DNA"/>
</dbReference>
<dbReference type="RefSeq" id="WP_061466433.1">
    <property type="nucleotide sequence ID" value="NZ_CP011009.1"/>
</dbReference>
<reference evidence="1" key="1">
    <citation type="submission" date="2023-06" db="EMBL/GenBank/DDBJ databases">
        <title>Comparative genomics of Bacillaceae isolates and their secondary metabolite potential.</title>
        <authorList>
            <person name="Song L."/>
            <person name="Nielsen L.J."/>
            <person name="Mohite O."/>
            <person name="Xu X."/>
            <person name="Weber T."/>
            <person name="Kovacs A.T."/>
        </authorList>
    </citation>
    <scope>NUCLEOTIDE SEQUENCE</scope>
    <source>
        <strain evidence="1">D8_B_37</strain>
    </source>
</reference>
<accession>A0AAW7IPQ2</accession>
<sequence length="60" mass="6757">MKNTSATPGDFQEETQIWNIEVTSEQTDTEGKKQKVITPYSVLLKANGDTWNVDGVRIDE</sequence>
<evidence type="ECO:0000313" key="2">
    <source>
        <dbReference type="Proteomes" id="UP001234602"/>
    </source>
</evidence>
<gene>
    <name evidence="1" type="ORF">QUF89_25225</name>
</gene>
<protein>
    <recommendedName>
        <fullName evidence="3">Conjugative transposon protein TcpC</fullName>
    </recommendedName>
</protein>
<proteinExistence type="predicted"/>
<evidence type="ECO:0008006" key="3">
    <source>
        <dbReference type="Google" id="ProtNLM"/>
    </source>
</evidence>
<comment type="caution">
    <text evidence="1">The sequence shown here is derived from an EMBL/GenBank/DDBJ whole genome shotgun (WGS) entry which is preliminary data.</text>
</comment>
<name>A0AAW7IPQ2_9BACI</name>
<dbReference type="KEGG" id="bsj:UP17_25620"/>
<dbReference type="Proteomes" id="UP001234602">
    <property type="component" value="Unassembled WGS sequence"/>
</dbReference>